<comment type="caution">
    <text evidence="12">The sequence shown here is derived from an EMBL/GenBank/DDBJ whole genome shotgun (WGS) entry which is preliminary data.</text>
</comment>
<evidence type="ECO:0000313" key="13">
    <source>
        <dbReference type="Proteomes" id="UP001165492"/>
    </source>
</evidence>
<evidence type="ECO:0000256" key="6">
    <source>
        <dbReference type="ARBA" id="ARBA00022840"/>
    </source>
</evidence>
<evidence type="ECO:0000256" key="10">
    <source>
        <dbReference type="SAM" id="Coils"/>
    </source>
</evidence>
<evidence type="ECO:0000256" key="4">
    <source>
        <dbReference type="ARBA" id="ARBA00022741"/>
    </source>
</evidence>
<evidence type="ECO:0000256" key="1">
    <source>
        <dbReference type="ARBA" id="ARBA00003618"/>
    </source>
</evidence>
<dbReference type="Proteomes" id="UP001165492">
    <property type="component" value="Unassembled WGS sequence"/>
</dbReference>
<organism evidence="12 13">
    <name type="scientific">Pelosinus baikalensis</name>
    <dbReference type="NCBI Taxonomy" id="2892015"/>
    <lineage>
        <taxon>Bacteria</taxon>
        <taxon>Bacillati</taxon>
        <taxon>Bacillota</taxon>
        <taxon>Negativicutes</taxon>
        <taxon>Selenomonadales</taxon>
        <taxon>Sporomusaceae</taxon>
        <taxon>Pelosinus</taxon>
    </lineage>
</organism>
<protein>
    <recommendedName>
        <fullName evidence="3 9">DNA repair protein RecN</fullName>
    </recommendedName>
    <alternativeName>
        <fullName evidence="8 9">Recombination protein N</fullName>
    </alternativeName>
</protein>
<feature type="domain" description="RecF/RecN/SMC N-terminal" evidence="11">
    <location>
        <begin position="1"/>
        <end position="513"/>
    </location>
</feature>
<keyword evidence="7 9" id="KW-0234">DNA repair</keyword>
<dbReference type="Gene3D" id="3.40.50.300">
    <property type="entry name" value="P-loop containing nucleotide triphosphate hydrolases"/>
    <property type="match status" value="2"/>
</dbReference>
<evidence type="ECO:0000256" key="7">
    <source>
        <dbReference type="ARBA" id="ARBA00023204"/>
    </source>
</evidence>
<gene>
    <name evidence="12" type="primary">recN</name>
    <name evidence="12" type="ORF">LMF89_03105</name>
</gene>
<keyword evidence="5 9" id="KW-0227">DNA damage</keyword>
<keyword evidence="6" id="KW-0067">ATP-binding</keyword>
<feature type="coiled-coil region" evidence="10">
    <location>
        <begin position="341"/>
        <end position="375"/>
    </location>
</feature>
<evidence type="ECO:0000256" key="2">
    <source>
        <dbReference type="ARBA" id="ARBA00009441"/>
    </source>
</evidence>
<evidence type="ECO:0000256" key="5">
    <source>
        <dbReference type="ARBA" id="ARBA00022763"/>
    </source>
</evidence>
<evidence type="ECO:0000259" key="11">
    <source>
        <dbReference type="Pfam" id="PF02463"/>
    </source>
</evidence>
<keyword evidence="13" id="KW-1185">Reference proteome</keyword>
<dbReference type="PIRSF" id="PIRSF003128">
    <property type="entry name" value="RecN"/>
    <property type="match status" value="1"/>
</dbReference>
<evidence type="ECO:0000256" key="3">
    <source>
        <dbReference type="ARBA" id="ARBA00021315"/>
    </source>
</evidence>
<evidence type="ECO:0000256" key="8">
    <source>
        <dbReference type="ARBA" id="ARBA00033408"/>
    </source>
</evidence>
<dbReference type="InterPro" id="IPR004604">
    <property type="entry name" value="DNA_recomb/repair_RecN"/>
</dbReference>
<dbReference type="InterPro" id="IPR027417">
    <property type="entry name" value="P-loop_NTPase"/>
</dbReference>
<dbReference type="Pfam" id="PF02463">
    <property type="entry name" value="SMC_N"/>
    <property type="match status" value="1"/>
</dbReference>
<dbReference type="CDD" id="cd03241">
    <property type="entry name" value="ABC_RecN"/>
    <property type="match status" value="2"/>
</dbReference>
<name>A0ABS8HRA6_9FIRM</name>
<sequence>MLKSLTVTNFALIEQAVVEFDEGLNILTGETGAGKSILIDALSIILGNRASVDSIRTGCDFFRVEAVFDISKLTSIYKIIDEQGITLEDDAVVIISRRFSRQGKNSILINGCHVTVNTLRQIGEKLVDMHGQHENQALLRPESYLFLLDAFDEKIKIELEEYRQIYQRWLEVIKQQAVLEQNSRERAQRIDMLSWQTKEIALAQLKPGEDEEIERQIPVLANVEKITTAVNRSYILLEQGTAGVQGILPALAEVKHELEVIARYDNRIQEQLTAVSDALYQLEESCTDLRVYGDEIDFDPHKLVTLQERMDVIYKLKKKYGTTIIEILQYYEKSLAELEDIHNYDQTIANLNQQQKTLEEKLNSYCEKLHALRKQSSKILSEQISKHLADLGMTNATFDIKVIPRPDFTFHGADEVSFLFSANLGEQTKPLYKIASGGELSRIALAIKTVCAYRDAVGIMVFDEIDAGIGGQAGHMVAEKVAKVACARQVLCITHLPQIACMADRHVYIKKQIEGERTNTIITVLTKEEQLLELTRMISGNEITPIALENANQIFKSALIKKEKWKNKAQA</sequence>
<dbReference type="NCBIfam" id="TIGR00634">
    <property type="entry name" value="recN"/>
    <property type="match status" value="1"/>
</dbReference>
<proteinExistence type="inferred from homology"/>
<evidence type="ECO:0000313" key="12">
    <source>
        <dbReference type="EMBL" id="MCC5464349.1"/>
    </source>
</evidence>
<dbReference type="InterPro" id="IPR003395">
    <property type="entry name" value="RecF/RecN/SMC_N"/>
</dbReference>
<comment type="similarity">
    <text evidence="2 9">Belongs to the RecN family.</text>
</comment>
<dbReference type="SUPFAM" id="SSF52540">
    <property type="entry name" value="P-loop containing nucleoside triphosphate hydrolases"/>
    <property type="match status" value="2"/>
</dbReference>
<evidence type="ECO:0000256" key="9">
    <source>
        <dbReference type="PIRNR" id="PIRNR003128"/>
    </source>
</evidence>
<keyword evidence="4" id="KW-0547">Nucleotide-binding</keyword>
<keyword evidence="10" id="KW-0175">Coiled coil</keyword>
<accession>A0ABS8HRA6</accession>
<comment type="function">
    <text evidence="1 9">May be involved in recombinational repair of damaged DNA.</text>
</comment>
<dbReference type="PANTHER" id="PTHR11059">
    <property type="entry name" value="DNA REPAIR PROTEIN RECN"/>
    <property type="match status" value="1"/>
</dbReference>
<dbReference type="EMBL" id="JAJHJB010000003">
    <property type="protein sequence ID" value="MCC5464349.1"/>
    <property type="molecule type" value="Genomic_DNA"/>
</dbReference>
<dbReference type="RefSeq" id="WP_229533844.1">
    <property type="nucleotide sequence ID" value="NZ_JAJHJB010000003.1"/>
</dbReference>
<reference evidence="12" key="1">
    <citation type="submission" date="2021-11" db="EMBL/GenBank/DDBJ databases">
        <title>Description of a new species Pelosinus isolated from the bottom sediments of Lake Baikal.</title>
        <authorList>
            <person name="Zakharyuk A."/>
        </authorList>
    </citation>
    <scope>NUCLEOTIDE SEQUENCE</scope>
    <source>
        <strain evidence="12">Bkl1</strain>
    </source>
</reference>
<dbReference type="PANTHER" id="PTHR11059:SF0">
    <property type="entry name" value="DNA REPAIR PROTEIN RECN"/>
    <property type="match status" value="1"/>
</dbReference>